<dbReference type="AlphaFoldDB" id="A0A6C0E4T9"/>
<evidence type="ECO:0000313" key="1">
    <source>
        <dbReference type="EMBL" id="QHT22435.1"/>
    </source>
</evidence>
<proteinExistence type="predicted"/>
<name>A0A6C0E4T9_9ZZZZ</name>
<accession>A0A6C0E4T9</accession>
<organism evidence="1">
    <name type="scientific">viral metagenome</name>
    <dbReference type="NCBI Taxonomy" id="1070528"/>
    <lineage>
        <taxon>unclassified sequences</taxon>
        <taxon>metagenomes</taxon>
        <taxon>organismal metagenomes</taxon>
    </lineage>
</organism>
<dbReference type="EMBL" id="MN739709">
    <property type="protein sequence ID" value="QHT22435.1"/>
    <property type="molecule type" value="Genomic_DNA"/>
</dbReference>
<sequence>MKLKKEILNCKFKEQYNFLYKTLYKKFFILHV</sequence>
<reference evidence="1" key="1">
    <citation type="journal article" date="2020" name="Nature">
        <title>Giant virus diversity and host interactions through global metagenomics.</title>
        <authorList>
            <person name="Schulz F."/>
            <person name="Roux S."/>
            <person name="Paez-Espino D."/>
            <person name="Jungbluth S."/>
            <person name="Walsh D.A."/>
            <person name="Denef V.J."/>
            <person name="McMahon K.D."/>
            <person name="Konstantinidis K.T."/>
            <person name="Eloe-Fadrosh E.A."/>
            <person name="Kyrpides N.C."/>
            <person name="Woyke T."/>
        </authorList>
    </citation>
    <scope>NUCLEOTIDE SEQUENCE</scope>
    <source>
        <strain evidence="1">GVMAG-M-3300023179-111</strain>
    </source>
</reference>
<protein>
    <submittedName>
        <fullName evidence="1">Uncharacterized protein</fullName>
    </submittedName>
</protein>